<name>A0A8H7CVA4_9AGAR</name>
<dbReference type="OrthoDB" id="2788229at2759"/>
<keyword evidence="2" id="KW-1185">Reference proteome</keyword>
<dbReference type="InterPro" id="IPR036047">
    <property type="entry name" value="F-box-like_dom_sf"/>
</dbReference>
<proteinExistence type="predicted"/>
<evidence type="ECO:0000313" key="2">
    <source>
        <dbReference type="Proteomes" id="UP000620124"/>
    </source>
</evidence>
<gene>
    <name evidence="1" type="ORF">MVEN_01386100</name>
</gene>
<sequence>MSTVGVPIELQERILDCLLGDISTLKTCSFVCRAWRPTTRTHLFRRFRALYDADTEPEDDPAFYRCRKYVQQVLHLAEYIREIDIQDEPGILLEDGVSESHALCVILDRIESLHRVSISTFGGGYSTMRAWRKISPKFRASLSATLHRSPRSLTHIFVDGFSFAVSDLDMFRGMRRLEYIGLERMGVEYDENETSFTPISDDSPRLGSLQTITLYFNFSDPENGLLVTGLVKALEVINVLHITNLRLGGVVNTAVFEALPSTWLSSITHLGLELTNLNPTHRSSPLSAASIAQVPAFQAVRDLELSLNIYPSAVPHDLSALEIFLEKLLPEHRLDSIITTVVAHGPAVYIDAVRRHYDFCLSRADVVKVQWEDGKPEILDVPFSEFFANKTMEVGKFRRGKWISW</sequence>
<dbReference type="SUPFAM" id="SSF81383">
    <property type="entry name" value="F-box domain"/>
    <property type="match status" value="1"/>
</dbReference>
<organism evidence="1 2">
    <name type="scientific">Mycena venus</name>
    <dbReference type="NCBI Taxonomy" id="2733690"/>
    <lineage>
        <taxon>Eukaryota</taxon>
        <taxon>Fungi</taxon>
        <taxon>Dikarya</taxon>
        <taxon>Basidiomycota</taxon>
        <taxon>Agaricomycotina</taxon>
        <taxon>Agaricomycetes</taxon>
        <taxon>Agaricomycetidae</taxon>
        <taxon>Agaricales</taxon>
        <taxon>Marasmiineae</taxon>
        <taxon>Mycenaceae</taxon>
        <taxon>Mycena</taxon>
    </lineage>
</organism>
<dbReference type="AlphaFoldDB" id="A0A8H7CVA4"/>
<reference evidence="1" key="1">
    <citation type="submission" date="2020-05" db="EMBL/GenBank/DDBJ databases">
        <title>Mycena genomes resolve the evolution of fungal bioluminescence.</title>
        <authorList>
            <person name="Tsai I.J."/>
        </authorList>
    </citation>
    <scope>NUCLEOTIDE SEQUENCE</scope>
    <source>
        <strain evidence="1">CCC161011</strain>
    </source>
</reference>
<protein>
    <recommendedName>
        <fullName evidence="3">F-box domain-containing protein</fullName>
    </recommendedName>
</protein>
<accession>A0A8H7CVA4</accession>
<dbReference type="Proteomes" id="UP000620124">
    <property type="component" value="Unassembled WGS sequence"/>
</dbReference>
<dbReference type="EMBL" id="JACAZI010000011">
    <property type="protein sequence ID" value="KAF7348673.1"/>
    <property type="molecule type" value="Genomic_DNA"/>
</dbReference>
<evidence type="ECO:0008006" key="3">
    <source>
        <dbReference type="Google" id="ProtNLM"/>
    </source>
</evidence>
<evidence type="ECO:0000313" key="1">
    <source>
        <dbReference type="EMBL" id="KAF7348673.1"/>
    </source>
</evidence>
<comment type="caution">
    <text evidence="1">The sequence shown here is derived from an EMBL/GenBank/DDBJ whole genome shotgun (WGS) entry which is preliminary data.</text>
</comment>
<dbReference type="SUPFAM" id="SSF52047">
    <property type="entry name" value="RNI-like"/>
    <property type="match status" value="1"/>
</dbReference>